<dbReference type="NCBIfam" id="TIGR03026">
    <property type="entry name" value="NDP-sugDHase"/>
    <property type="match status" value="1"/>
</dbReference>
<dbReference type="GO" id="GO:0006065">
    <property type="term" value="P:UDP-glucuronate biosynthetic process"/>
    <property type="evidence" value="ECO:0007669"/>
    <property type="project" value="UniProtKB-UniPathway"/>
</dbReference>
<sequence>MSTPPEEVVSATRIGVVGCGYVGISTALGLHTLGFDVTALDVDPIRIDALCSGDPVIEESGLVEVLAAALDSGGLRFATGTELGGVDVVFLCVPTPLGVRGAADLSILRNVVDAMSGSLADDVVLVVKSTVPAGTCAQVEEMLRERGCGAAVVSNPEFLREGRAMADFFAPDRIVIGGPDAAAVAKVAALYAALDARIITTDWATAELSKQAANAYLASRVSFVNGLAQLANAVGAEVDTLLEALGADSRIGPHFLKPGPGWGGACLPKDTAAIVALGRSHGVELHIANAAVIANASHQGYVADLIRSRAGGSLRNRTVAVWGLAFKAGTGDLRDSPALALIAMLLVEGAIVRGYDPTVAPEHLLEGVSVCSSAIDACTGSDVLVVATEWREFAEIDFVEIASVMNGRAVVDARNCLPADAVRAAGLDYTSLGIR</sequence>
<evidence type="ECO:0000256" key="6">
    <source>
        <dbReference type="ARBA" id="ARBA00047473"/>
    </source>
</evidence>
<dbReference type="SUPFAM" id="SSF48179">
    <property type="entry name" value="6-phosphogluconate dehydrogenase C-terminal domain-like"/>
    <property type="match status" value="1"/>
</dbReference>
<dbReference type="SUPFAM" id="SSF52413">
    <property type="entry name" value="UDP-glucose/GDP-mannose dehydrogenase C-terminal domain"/>
    <property type="match status" value="1"/>
</dbReference>
<dbReference type="GO" id="GO:0000271">
    <property type="term" value="P:polysaccharide biosynthetic process"/>
    <property type="evidence" value="ECO:0007669"/>
    <property type="project" value="InterPro"/>
</dbReference>
<dbReference type="AlphaFoldDB" id="A0A6J6I9T7"/>
<dbReference type="InterPro" id="IPR036291">
    <property type="entry name" value="NAD(P)-bd_dom_sf"/>
</dbReference>
<evidence type="ECO:0000259" key="7">
    <source>
        <dbReference type="SMART" id="SM00984"/>
    </source>
</evidence>
<dbReference type="InterPro" id="IPR014026">
    <property type="entry name" value="UDP-Glc/GDP-Man_DH_dimer"/>
</dbReference>
<evidence type="ECO:0000256" key="3">
    <source>
        <dbReference type="ARBA" id="ARBA00012954"/>
    </source>
</evidence>
<evidence type="ECO:0000256" key="1">
    <source>
        <dbReference type="ARBA" id="ARBA00004701"/>
    </source>
</evidence>
<dbReference type="PIRSF" id="PIRSF000124">
    <property type="entry name" value="UDPglc_GDPman_dh"/>
    <property type="match status" value="1"/>
</dbReference>
<comment type="pathway">
    <text evidence="1">Nucleotide-sugar biosynthesis; UDP-alpha-D-glucuronate biosynthesis; UDP-alpha-D-glucuronate from UDP-alpha-D-glucose: step 1/1.</text>
</comment>
<feature type="domain" description="UDP-glucose/GDP-mannose dehydrogenase C-terminal" evidence="7">
    <location>
        <begin position="320"/>
        <end position="419"/>
    </location>
</feature>
<dbReference type="SMART" id="SM00984">
    <property type="entry name" value="UDPG_MGDP_dh_C"/>
    <property type="match status" value="1"/>
</dbReference>
<dbReference type="Pfam" id="PF00984">
    <property type="entry name" value="UDPG_MGDP_dh"/>
    <property type="match status" value="1"/>
</dbReference>
<dbReference type="GO" id="GO:0003979">
    <property type="term" value="F:UDP-glucose 6-dehydrogenase activity"/>
    <property type="evidence" value="ECO:0007669"/>
    <property type="project" value="UniProtKB-EC"/>
</dbReference>
<dbReference type="PANTHER" id="PTHR43750">
    <property type="entry name" value="UDP-GLUCOSE 6-DEHYDROGENASE TUAD"/>
    <property type="match status" value="1"/>
</dbReference>
<protein>
    <recommendedName>
        <fullName evidence="3">UDP-glucose 6-dehydrogenase</fullName>
        <ecNumber evidence="3">1.1.1.22</ecNumber>
    </recommendedName>
</protein>
<dbReference type="EC" id="1.1.1.22" evidence="3"/>
<dbReference type="InterPro" id="IPR014027">
    <property type="entry name" value="UDP-Glc/GDP-Man_DH_C"/>
</dbReference>
<name>A0A6J6I9T7_9ZZZZ</name>
<evidence type="ECO:0000256" key="4">
    <source>
        <dbReference type="ARBA" id="ARBA00023002"/>
    </source>
</evidence>
<evidence type="ECO:0000256" key="2">
    <source>
        <dbReference type="ARBA" id="ARBA00006601"/>
    </source>
</evidence>
<dbReference type="UniPathway" id="UPA00038">
    <property type="reaction ID" value="UER00491"/>
</dbReference>
<organism evidence="8">
    <name type="scientific">freshwater metagenome</name>
    <dbReference type="NCBI Taxonomy" id="449393"/>
    <lineage>
        <taxon>unclassified sequences</taxon>
        <taxon>metagenomes</taxon>
        <taxon>ecological metagenomes</taxon>
    </lineage>
</organism>
<comment type="similarity">
    <text evidence="2">Belongs to the UDP-glucose/GDP-mannose dehydrogenase family.</text>
</comment>
<dbReference type="PANTHER" id="PTHR43750:SF3">
    <property type="entry name" value="UDP-GLUCOSE 6-DEHYDROGENASE TUAD"/>
    <property type="match status" value="1"/>
</dbReference>
<dbReference type="InterPro" id="IPR008927">
    <property type="entry name" value="6-PGluconate_DH-like_C_sf"/>
</dbReference>
<dbReference type="PIRSF" id="PIRSF500134">
    <property type="entry name" value="UDPglc_DH_bac"/>
    <property type="match status" value="1"/>
</dbReference>
<comment type="catalytic activity">
    <reaction evidence="6">
        <text>UDP-alpha-D-glucose + 2 NAD(+) + H2O = UDP-alpha-D-glucuronate + 2 NADH + 3 H(+)</text>
        <dbReference type="Rhea" id="RHEA:23596"/>
        <dbReference type="ChEBI" id="CHEBI:15377"/>
        <dbReference type="ChEBI" id="CHEBI:15378"/>
        <dbReference type="ChEBI" id="CHEBI:57540"/>
        <dbReference type="ChEBI" id="CHEBI:57945"/>
        <dbReference type="ChEBI" id="CHEBI:58052"/>
        <dbReference type="ChEBI" id="CHEBI:58885"/>
        <dbReference type="EC" id="1.1.1.22"/>
    </reaction>
</comment>
<keyword evidence="5" id="KW-0520">NAD</keyword>
<gene>
    <name evidence="8" type="ORF">UFOPK1835_01967</name>
</gene>
<dbReference type="GO" id="GO:0051287">
    <property type="term" value="F:NAD binding"/>
    <property type="evidence" value="ECO:0007669"/>
    <property type="project" value="InterPro"/>
</dbReference>
<evidence type="ECO:0000313" key="8">
    <source>
        <dbReference type="EMBL" id="CAB4623301.1"/>
    </source>
</evidence>
<keyword evidence="4" id="KW-0560">Oxidoreductase</keyword>
<proteinExistence type="inferred from homology"/>
<dbReference type="Gene3D" id="3.40.50.720">
    <property type="entry name" value="NAD(P)-binding Rossmann-like Domain"/>
    <property type="match status" value="2"/>
</dbReference>
<dbReference type="Pfam" id="PF03720">
    <property type="entry name" value="UDPG_MGDP_dh_C"/>
    <property type="match status" value="1"/>
</dbReference>
<reference evidence="8" key="1">
    <citation type="submission" date="2020-05" db="EMBL/GenBank/DDBJ databases">
        <authorList>
            <person name="Chiriac C."/>
            <person name="Salcher M."/>
            <person name="Ghai R."/>
            <person name="Kavagutti S V."/>
        </authorList>
    </citation>
    <scope>NUCLEOTIDE SEQUENCE</scope>
</reference>
<dbReference type="InterPro" id="IPR028357">
    <property type="entry name" value="UDPglc_DH_bac"/>
</dbReference>
<dbReference type="InterPro" id="IPR036220">
    <property type="entry name" value="UDP-Glc/GDP-Man_DH_C_sf"/>
</dbReference>
<dbReference type="Gene3D" id="1.20.5.100">
    <property type="entry name" value="Cytochrome c1, transmembrane anchor, C-terminal"/>
    <property type="match status" value="1"/>
</dbReference>
<evidence type="ECO:0000256" key="5">
    <source>
        <dbReference type="ARBA" id="ARBA00023027"/>
    </source>
</evidence>
<dbReference type="InterPro" id="IPR001732">
    <property type="entry name" value="UDP-Glc/GDP-Man_DH_N"/>
</dbReference>
<dbReference type="EMBL" id="CAEZUP010000122">
    <property type="protein sequence ID" value="CAB4623301.1"/>
    <property type="molecule type" value="Genomic_DNA"/>
</dbReference>
<dbReference type="Pfam" id="PF03721">
    <property type="entry name" value="UDPG_MGDP_dh_N"/>
    <property type="match status" value="1"/>
</dbReference>
<dbReference type="InterPro" id="IPR017476">
    <property type="entry name" value="UDP-Glc/GDP-Man"/>
</dbReference>
<accession>A0A6J6I9T7</accession>
<dbReference type="SUPFAM" id="SSF51735">
    <property type="entry name" value="NAD(P)-binding Rossmann-fold domains"/>
    <property type="match status" value="1"/>
</dbReference>